<sequence>MGTEMLGSALRAARRERGWSQSGAARELAALGRARGAPTASLASLKTQLSRWENGHATPEPLYRELLAELYGNAALAVAPVPEPPADAAERLRGLLAEADAVGEDALALLRAQLEASRRLDDRLGAAGAGAAVRAQVEQLARLLTHTPAPARRRAVAAVLAEAALLAGWQALDQGLLDESYARHEQARNAAHEAPAPALLGQALAGQSAVLSELGFPGPALAVLEAAPADGPGAAWAATARGAARAAAGDAAESQDAFAAAERAIRAAPSVPDLVQRGWALDYDGLHRRRSAALAPHGDADALAGLQAVATTDRVPVRERAALRADLALALAHRGAVEDAAAHARQARNLAARIGSDRVRRRLDRLPITRAEG</sequence>
<evidence type="ECO:0000256" key="1">
    <source>
        <dbReference type="SAM" id="MobiDB-lite"/>
    </source>
</evidence>
<proteinExistence type="predicted"/>
<evidence type="ECO:0008006" key="4">
    <source>
        <dbReference type="Google" id="ProtNLM"/>
    </source>
</evidence>
<feature type="region of interest" description="Disordered" evidence="1">
    <location>
        <begin position="1"/>
        <end position="21"/>
    </location>
</feature>
<evidence type="ECO:0000313" key="3">
    <source>
        <dbReference type="Proteomes" id="UP000321328"/>
    </source>
</evidence>
<dbReference type="Proteomes" id="UP000321328">
    <property type="component" value="Unassembled WGS sequence"/>
</dbReference>
<dbReference type="GO" id="GO:0003677">
    <property type="term" value="F:DNA binding"/>
    <property type="evidence" value="ECO:0007669"/>
    <property type="project" value="InterPro"/>
</dbReference>
<reference evidence="2 3" key="1">
    <citation type="submission" date="2019-07" db="EMBL/GenBank/DDBJ databases">
        <title>Whole genome shotgun sequence of Pseudonocardia asaccharolytica NBRC 16224.</title>
        <authorList>
            <person name="Hosoyama A."/>
            <person name="Uohara A."/>
            <person name="Ohji S."/>
            <person name="Ichikawa N."/>
        </authorList>
    </citation>
    <scope>NUCLEOTIDE SEQUENCE [LARGE SCALE GENOMIC DNA]</scope>
    <source>
        <strain evidence="2 3">NBRC 16224</strain>
    </source>
</reference>
<dbReference type="InterPro" id="IPR001387">
    <property type="entry name" value="Cro/C1-type_HTH"/>
</dbReference>
<name>A0A511D2E9_9PSEU</name>
<dbReference type="OrthoDB" id="3576575at2"/>
<gene>
    <name evidence="2" type="ORF">PA7_28060</name>
</gene>
<accession>A0A511D2E9</accession>
<dbReference type="CDD" id="cd00093">
    <property type="entry name" value="HTH_XRE"/>
    <property type="match status" value="1"/>
</dbReference>
<dbReference type="RefSeq" id="WP_028930924.1">
    <property type="nucleotide sequence ID" value="NZ_AUII01000018.1"/>
</dbReference>
<protein>
    <recommendedName>
        <fullName evidence="4">HTH cro/C1-type domain-containing protein</fullName>
    </recommendedName>
</protein>
<evidence type="ECO:0000313" key="2">
    <source>
        <dbReference type="EMBL" id="GEL18969.1"/>
    </source>
</evidence>
<keyword evidence="3" id="KW-1185">Reference proteome</keyword>
<dbReference type="EMBL" id="BJVI01000028">
    <property type="protein sequence ID" value="GEL18969.1"/>
    <property type="molecule type" value="Genomic_DNA"/>
</dbReference>
<dbReference type="STRING" id="1123024.GCA_000423625_03446"/>
<dbReference type="InterPro" id="IPR010982">
    <property type="entry name" value="Lambda_DNA-bd_dom_sf"/>
</dbReference>
<organism evidence="2 3">
    <name type="scientific">Pseudonocardia asaccharolytica DSM 44247 = NBRC 16224</name>
    <dbReference type="NCBI Taxonomy" id="1123024"/>
    <lineage>
        <taxon>Bacteria</taxon>
        <taxon>Bacillati</taxon>
        <taxon>Actinomycetota</taxon>
        <taxon>Actinomycetes</taxon>
        <taxon>Pseudonocardiales</taxon>
        <taxon>Pseudonocardiaceae</taxon>
        <taxon>Pseudonocardia</taxon>
    </lineage>
</organism>
<comment type="caution">
    <text evidence="2">The sequence shown here is derived from an EMBL/GenBank/DDBJ whole genome shotgun (WGS) entry which is preliminary data.</text>
</comment>
<dbReference type="AlphaFoldDB" id="A0A511D2E9"/>
<dbReference type="Gene3D" id="1.10.260.40">
    <property type="entry name" value="lambda repressor-like DNA-binding domains"/>
    <property type="match status" value="1"/>
</dbReference>